<protein>
    <submittedName>
        <fullName evidence="2">Glycosyl hydrolase</fullName>
    </submittedName>
</protein>
<dbReference type="Gene3D" id="3.40.50.880">
    <property type="match status" value="1"/>
</dbReference>
<comment type="caution">
    <text evidence="2">The sequence shown here is derived from an EMBL/GenBank/DDBJ whole genome shotgun (WGS) entry which is preliminary data.</text>
</comment>
<evidence type="ECO:0000259" key="1">
    <source>
        <dbReference type="Pfam" id="PF06283"/>
    </source>
</evidence>
<reference evidence="3" key="1">
    <citation type="submission" date="2016-07" db="EMBL/GenBank/DDBJ databases">
        <authorList>
            <person name="Florea S."/>
            <person name="Webb J.S."/>
            <person name="Jaromczyk J."/>
            <person name="Schardl C.L."/>
        </authorList>
    </citation>
    <scope>NUCLEOTIDE SEQUENCE [LARGE SCALE GENOMIC DNA]</scope>
    <source>
        <strain evidence="3">CY1</strain>
    </source>
</reference>
<dbReference type="PANTHER" id="PTHR40469">
    <property type="entry name" value="SECRETED GLYCOSYL HYDROLASE"/>
    <property type="match status" value="1"/>
</dbReference>
<dbReference type="STRING" id="1469647.BC351_21870"/>
<dbReference type="PANTHER" id="PTHR40469:SF2">
    <property type="entry name" value="GALACTOSE-BINDING DOMAIN-LIKE SUPERFAMILY PROTEIN"/>
    <property type="match status" value="1"/>
</dbReference>
<dbReference type="InterPro" id="IPR029062">
    <property type="entry name" value="Class_I_gatase-like"/>
</dbReference>
<dbReference type="OrthoDB" id="9816308at2"/>
<organism evidence="2 3">
    <name type="scientific">Paenibacillus ferrarius</name>
    <dbReference type="NCBI Taxonomy" id="1469647"/>
    <lineage>
        <taxon>Bacteria</taxon>
        <taxon>Bacillati</taxon>
        <taxon>Bacillota</taxon>
        <taxon>Bacilli</taxon>
        <taxon>Bacillales</taxon>
        <taxon>Paenibacillaceae</taxon>
        <taxon>Paenibacillus</taxon>
    </lineage>
</organism>
<dbReference type="EMBL" id="MBTG01000008">
    <property type="protein sequence ID" value="OPH58986.1"/>
    <property type="molecule type" value="Genomic_DNA"/>
</dbReference>
<keyword evidence="3" id="KW-1185">Reference proteome</keyword>
<sequence length="216" mass="24441">MSTKPQVLLVGDQTDAPWHPLEPAQRQLESILGQEYEVVGTEDYDSFARLGQENQLEAYRFCLSYTDCWNRSLTREQTAGILRYVAGGGGLLVIHNGVSLHNNYELLQVIGAKFTGHPPYQSLTYSASIADHPLLEGVESFTVDEEPYMFEFDLFTKKTVFLEYEYEGGKYPAAWESTYGLGKVVYLQPGHHAPSFEPASYRRLVLNSARYVAERL</sequence>
<proteinExistence type="predicted"/>
<dbReference type="GO" id="GO:0016787">
    <property type="term" value="F:hydrolase activity"/>
    <property type="evidence" value="ECO:0007669"/>
    <property type="project" value="UniProtKB-KW"/>
</dbReference>
<dbReference type="Proteomes" id="UP000190626">
    <property type="component" value="Unassembled WGS sequence"/>
</dbReference>
<dbReference type="AlphaFoldDB" id="A0A1V4HMV7"/>
<feature type="domain" description="ThuA-like" evidence="1">
    <location>
        <begin position="24"/>
        <end position="212"/>
    </location>
</feature>
<dbReference type="SUPFAM" id="SSF52317">
    <property type="entry name" value="Class I glutamine amidotransferase-like"/>
    <property type="match status" value="1"/>
</dbReference>
<name>A0A1V4HMV7_9BACL</name>
<accession>A0A1V4HMV7</accession>
<evidence type="ECO:0000313" key="2">
    <source>
        <dbReference type="EMBL" id="OPH58986.1"/>
    </source>
</evidence>
<dbReference type="InterPro" id="IPR029010">
    <property type="entry name" value="ThuA-like"/>
</dbReference>
<dbReference type="RefSeq" id="WP_079411382.1">
    <property type="nucleotide sequence ID" value="NZ_MBTG01000008.1"/>
</dbReference>
<gene>
    <name evidence="2" type="ORF">BC351_21870</name>
</gene>
<evidence type="ECO:0000313" key="3">
    <source>
        <dbReference type="Proteomes" id="UP000190626"/>
    </source>
</evidence>
<dbReference type="Pfam" id="PF06283">
    <property type="entry name" value="ThuA"/>
    <property type="match status" value="1"/>
</dbReference>
<keyword evidence="2" id="KW-0378">Hydrolase</keyword>